<dbReference type="RefSeq" id="WP_039097784.1">
    <property type="nucleotide sequence ID" value="NZ_JTDN01000003.1"/>
</dbReference>
<evidence type="ECO:0000259" key="1">
    <source>
        <dbReference type="Pfam" id="PF21992"/>
    </source>
</evidence>
<protein>
    <recommendedName>
        <fullName evidence="1">DUF6927 domain-containing protein</fullName>
    </recommendedName>
</protein>
<feature type="domain" description="DUF6927" evidence="1">
    <location>
        <begin position="114"/>
        <end position="184"/>
    </location>
</feature>
<organism evidence="2 3">
    <name type="scientific">Croceibacterium mercuriale</name>
    <dbReference type="NCBI Taxonomy" id="1572751"/>
    <lineage>
        <taxon>Bacteria</taxon>
        <taxon>Pseudomonadati</taxon>
        <taxon>Pseudomonadota</taxon>
        <taxon>Alphaproteobacteria</taxon>
        <taxon>Sphingomonadales</taxon>
        <taxon>Erythrobacteraceae</taxon>
        <taxon>Croceibacterium</taxon>
    </lineage>
</organism>
<dbReference type="InterPro" id="IPR053845">
    <property type="entry name" value="DUF6927"/>
</dbReference>
<gene>
    <name evidence="2" type="ORF">PK98_14490</name>
</gene>
<comment type="caution">
    <text evidence="2">The sequence shown here is derived from an EMBL/GenBank/DDBJ whole genome shotgun (WGS) entry which is preliminary data.</text>
</comment>
<evidence type="ECO:0000313" key="3">
    <source>
        <dbReference type="Proteomes" id="UP000030988"/>
    </source>
</evidence>
<keyword evidence="3" id="KW-1185">Reference proteome</keyword>
<name>A0A0B2BS67_9SPHN</name>
<dbReference type="EMBL" id="JTDN01000003">
    <property type="protein sequence ID" value="KHL24204.1"/>
    <property type="molecule type" value="Genomic_DNA"/>
</dbReference>
<reference evidence="2 3" key="1">
    <citation type="submission" date="2014-11" db="EMBL/GenBank/DDBJ databases">
        <title>Draft genome sequence of Kirrobacter mercurialis.</title>
        <authorList>
            <person name="Coil D.A."/>
            <person name="Eisen J.A."/>
        </authorList>
    </citation>
    <scope>NUCLEOTIDE SEQUENCE [LARGE SCALE GENOMIC DNA]</scope>
    <source>
        <strain evidence="2 3">Coronado</strain>
    </source>
</reference>
<evidence type="ECO:0000313" key="2">
    <source>
        <dbReference type="EMBL" id="KHL24204.1"/>
    </source>
</evidence>
<dbReference type="Pfam" id="PF21992">
    <property type="entry name" value="DUF6927"/>
    <property type="match status" value="1"/>
</dbReference>
<sequence length="204" mass="22932">MGWLSMPSSSMGGHKTPKAYLDTQLTYEPRQADDQEINGLRVLKSVWSGKTYYAAVESYTGAGEVLEVTAIVCLVRWNPNAADGFIFGYKDMSESMGPCEAECPASVLALLSSSDNPYKLNWRNRCYRNLRLAGRKLDDGAMIRFADPIEFTDGSKISEFRVRKEGRRMVLTSLNGYGRYRVGNLMKLAFEIVPERKPPKTFFG</sequence>
<dbReference type="Proteomes" id="UP000030988">
    <property type="component" value="Unassembled WGS sequence"/>
</dbReference>
<accession>A0A0B2BS67</accession>
<proteinExistence type="predicted"/>
<dbReference type="STRING" id="1572751.PK98_14490"/>
<dbReference type="OrthoDB" id="6874909at2"/>
<dbReference type="AlphaFoldDB" id="A0A0B2BS67"/>